<evidence type="ECO:0000259" key="10">
    <source>
        <dbReference type="Pfam" id="PF01087"/>
    </source>
</evidence>
<evidence type="ECO:0000256" key="2">
    <source>
        <dbReference type="ARBA" id="ARBA00022679"/>
    </source>
</evidence>
<dbReference type="GO" id="GO:0008270">
    <property type="term" value="F:zinc ion binding"/>
    <property type="evidence" value="ECO:0007669"/>
    <property type="project" value="InterPro"/>
</dbReference>
<evidence type="ECO:0000259" key="11">
    <source>
        <dbReference type="Pfam" id="PF02744"/>
    </source>
</evidence>
<feature type="binding site" evidence="9">
    <location>
        <position position="40"/>
    </location>
    <ligand>
        <name>Zn(2+)</name>
        <dbReference type="ChEBI" id="CHEBI:29105"/>
    </ligand>
</feature>
<dbReference type="SUPFAM" id="SSF54197">
    <property type="entry name" value="HIT-like"/>
    <property type="match status" value="2"/>
</dbReference>
<evidence type="ECO:0000256" key="6">
    <source>
        <dbReference type="ARBA" id="ARBA00023277"/>
    </source>
</evidence>
<keyword evidence="6" id="KW-0119">Carbohydrate metabolism</keyword>
<keyword evidence="3 12" id="KW-0548">Nucleotidyltransferase</keyword>
<feature type="binding site" evidence="9">
    <location>
        <position position="164"/>
    </location>
    <ligand>
        <name>Zn(2+)</name>
        <dbReference type="ChEBI" id="CHEBI:29105"/>
    </ligand>
</feature>
<reference evidence="12" key="1">
    <citation type="submission" date="2024-05" db="EMBL/GenBank/DDBJ databases">
        <title>Planctomycetes of the genus Singulisphaera possess chitinolytic capabilities.</title>
        <authorList>
            <person name="Ivanova A."/>
        </authorList>
    </citation>
    <scope>NUCLEOTIDE SEQUENCE</scope>
    <source>
        <strain evidence="12">Ch08T</strain>
    </source>
</reference>
<dbReference type="EC" id="2.7.7.12" evidence="7"/>
<feature type="binding site" evidence="9">
    <location>
        <position position="113"/>
    </location>
    <ligand>
        <name>Zn(2+)</name>
        <dbReference type="ChEBI" id="CHEBI:29105"/>
    </ligand>
</feature>
<sequence>MPELRKDPIVGRWVIIAHERAKRPHDFSGEAQLQPEGSFCPFCEGNEDKTPPEIVAYRERGTRPNGPGWRIRVVPNKFPALKIEGNLNKRGEGIYDKMAGVGAHEVIIESPRHHVSLPELPEENVREILWVYRDRLVDLKKDSRLVHGMLFKNVGSAAGASLEHTHSQLIVTPIVPISVWEEMTGSLEFFNYRGRCIYCDMVQQELSTEKRIVLDTSHFTAFCPYASRFPFETWIVPKTHSSHFENIPKQGVDDLATVLKQVLGKLELALDNPAYNYIIHTSPFDHQELPHYHWHIEIIPRLSKVAGFEWGSGFYINPVPPEDAAAFLRETEYPTTSTSLMSHGTGLA</sequence>
<name>A0AAU7C6F9_9BACT</name>
<proteinExistence type="inferred from homology"/>
<organism evidence="12">
    <name type="scientific">Singulisphaera sp. Ch08</name>
    <dbReference type="NCBI Taxonomy" id="3120278"/>
    <lineage>
        <taxon>Bacteria</taxon>
        <taxon>Pseudomonadati</taxon>
        <taxon>Planctomycetota</taxon>
        <taxon>Planctomycetia</taxon>
        <taxon>Isosphaerales</taxon>
        <taxon>Isosphaeraceae</taxon>
        <taxon>Singulisphaera</taxon>
    </lineage>
</organism>
<accession>A0AAU7C6F9</accession>
<evidence type="ECO:0000256" key="8">
    <source>
        <dbReference type="PIRSR" id="PIRSR000808-1"/>
    </source>
</evidence>
<dbReference type="InterPro" id="IPR001937">
    <property type="entry name" value="GalP_UDPtransf1"/>
</dbReference>
<dbReference type="PIRSF" id="PIRSF000808">
    <property type="entry name" value="GalT"/>
    <property type="match status" value="1"/>
</dbReference>
<gene>
    <name evidence="12" type="primary">galT</name>
    <name evidence="12" type="ORF">V5E97_20625</name>
</gene>
<dbReference type="Gene3D" id="3.30.428.10">
    <property type="entry name" value="HIT-like"/>
    <property type="match status" value="2"/>
</dbReference>
<evidence type="ECO:0000256" key="7">
    <source>
        <dbReference type="NCBIfam" id="TIGR00209"/>
    </source>
</evidence>
<protein>
    <recommendedName>
        <fullName evidence="7">Galactose-1-phosphate uridylyltransferase</fullName>
        <ecNumber evidence="7">2.7.7.12</ecNumber>
    </recommendedName>
</protein>
<dbReference type="RefSeq" id="WP_406693433.1">
    <property type="nucleotide sequence ID" value="NZ_CP155447.1"/>
</dbReference>
<dbReference type="Pfam" id="PF02744">
    <property type="entry name" value="GalP_UDP_tr_C"/>
    <property type="match status" value="1"/>
</dbReference>
<keyword evidence="5 9" id="KW-0862">Zinc</keyword>
<evidence type="ECO:0000256" key="9">
    <source>
        <dbReference type="PIRSR" id="PIRSR000808-3"/>
    </source>
</evidence>
<dbReference type="NCBIfam" id="TIGR00209">
    <property type="entry name" value="galT_1"/>
    <property type="match status" value="1"/>
</dbReference>
<keyword evidence="4 9" id="KW-0479">Metal-binding</keyword>
<dbReference type="InterPro" id="IPR036265">
    <property type="entry name" value="HIT-like_sf"/>
</dbReference>
<dbReference type="InterPro" id="IPR005850">
    <property type="entry name" value="GalP_Utransf_C"/>
</dbReference>
<evidence type="ECO:0000256" key="1">
    <source>
        <dbReference type="ARBA" id="ARBA00010951"/>
    </source>
</evidence>
<feature type="binding site" evidence="9">
    <location>
        <position position="43"/>
    </location>
    <ligand>
        <name>Zn(2+)</name>
        <dbReference type="ChEBI" id="CHEBI:29105"/>
    </ligand>
</feature>
<evidence type="ECO:0000313" key="12">
    <source>
        <dbReference type="EMBL" id="XBH00762.1"/>
    </source>
</evidence>
<dbReference type="GO" id="GO:0006012">
    <property type="term" value="P:galactose metabolic process"/>
    <property type="evidence" value="ECO:0007669"/>
    <property type="project" value="UniProtKB-UniRule"/>
</dbReference>
<dbReference type="InterPro" id="IPR005849">
    <property type="entry name" value="GalP_Utransf_N"/>
</dbReference>
<dbReference type="GO" id="GO:0008108">
    <property type="term" value="F:UDP-glucose:hexose-1-phosphate uridylyltransferase activity"/>
    <property type="evidence" value="ECO:0007669"/>
    <property type="project" value="UniProtKB-UniRule"/>
</dbReference>
<evidence type="ECO:0000256" key="3">
    <source>
        <dbReference type="ARBA" id="ARBA00022695"/>
    </source>
</evidence>
<dbReference type="PANTHER" id="PTHR42763:SF1">
    <property type="entry name" value="UDP-GLUCOSE--HEXOSE-1-PHOSPHATE URIDYLYLTRANSFERASE"/>
    <property type="match status" value="1"/>
</dbReference>
<keyword evidence="2 12" id="KW-0808">Transferase</keyword>
<evidence type="ECO:0000256" key="4">
    <source>
        <dbReference type="ARBA" id="ARBA00022723"/>
    </source>
</evidence>
<evidence type="ECO:0000256" key="5">
    <source>
        <dbReference type="ARBA" id="ARBA00022833"/>
    </source>
</evidence>
<feature type="domain" description="Galactose-1-phosphate uridyl transferase N-terminal" evidence="10">
    <location>
        <begin position="3"/>
        <end position="176"/>
    </location>
</feature>
<dbReference type="AlphaFoldDB" id="A0AAU7C6F9"/>
<comment type="similarity">
    <text evidence="1">Belongs to the galactose-1-phosphate uridylyltransferase type 1 family.</text>
</comment>
<dbReference type="Pfam" id="PF01087">
    <property type="entry name" value="GalP_UDP_transf"/>
    <property type="match status" value="1"/>
</dbReference>
<feature type="domain" description="Galactose-1-phosphate uridyl transferase C-terminal" evidence="11">
    <location>
        <begin position="189"/>
        <end position="302"/>
    </location>
</feature>
<comment type="cofactor">
    <cofactor evidence="9">
        <name>Zn(2+)</name>
        <dbReference type="ChEBI" id="CHEBI:29105"/>
    </cofactor>
    <text evidence="9">Binds 1 zinc ion per subunit.</text>
</comment>
<dbReference type="PANTHER" id="PTHR42763">
    <property type="entry name" value="ADP-GLUCOSE PHOSPHORYLASE"/>
    <property type="match status" value="1"/>
</dbReference>
<dbReference type="InterPro" id="IPR053177">
    <property type="entry name" value="ADP-glucose_phosphorylase"/>
</dbReference>
<feature type="active site" description="Tele-UMP-histidine intermediate" evidence="8">
    <location>
        <position position="166"/>
    </location>
</feature>
<dbReference type="EMBL" id="CP155447">
    <property type="protein sequence ID" value="XBH00762.1"/>
    <property type="molecule type" value="Genomic_DNA"/>
</dbReference>